<feature type="chain" id="PRO_5043163574" evidence="5">
    <location>
        <begin position="24"/>
        <end position="339"/>
    </location>
</feature>
<dbReference type="InterPro" id="IPR028082">
    <property type="entry name" value="Peripla_BP_I"/>
</dbReference>
<dbReference type="AlphaFoldDB" id="A0A316A0I7"/>
<organism evidence="7 8">
    <name type="scientific">Faecalicatena contorta</name>
    <dbReference type="NCBI Taxonomy" id="39482"/>
    <lineage>
        <taxon>Bacteria</taxon>
        <taxon>Bacillati</taxon>
        <taxon>Bacillota</taxon>
        <taxon>Clostridia</taxon>
        <taxon>Lachnospirales</taxon>
        <taxon>Lachnospiraceae</taxon>
        <taxon>Faecalicatena</taxon>
    </lineage>
</organism>
<name>A0A316A0I7_9FIRM</name>
<dbReference type="PROSITE" id="PS51257">
    <property type="entry name" value="PROKAR_LIPOPROTEIN"/>
    <property type="match status" value="1"/>
</dbReference>
<feature type="signal peptide" evidence="5">
    <location>
        <begin position="1"/>
        <end position="23"/>
    </location>
</feature>
<dbReference type="Pfam" id="PF13407">
    <property type="entry name" value="Peripla_BP_4"/>
    <property type="match status" value="1"/>
</dbReference>
<evidence type="ECO:0000313" key="7">
    <source>
        <dbReference type="EMBL" id="SUQ14008.1"/>
    </source>
</evidence>
<evidence type="ECO:0000256" key="2">
    <source>
        <dbReference type="ARBA" id="ARBA00007639"/>
    </source>
</evidence>
<feature type="compositionally biased region" description="Basic and acidic residues" evidence="4">
    <location>
        <begin position="35"/>
        <end position="47"/>
    </location>
</feature>
<reference evidence="8" key="1">
    <citation type="submission" date="2017-07" db="EMBL/GenBank/DDBJ databases">
        <authorList>
            <person name="Varghese N."/>
            <person name="Submissions S."/>
        </authorList>
    </citation>
    <scope>NUCLEOTIDE SEQUENCE [LARGE SCALE GENOMIC DNA]</scope>
    <source>
        <strain evidence="8">NLAE-zl-C134</strain>
    </source>
</reference>
<keyword evidence="3 5" id="KW-0732">Signal</keyword>
<comment type="similarity">
    <text evidence="2">Belongs to the bacterial solute-binding protein 2 family.</text>
</comment>
<dbReference type="PANTHER" id="PTHR46847">
    <property type="entry name" value="D-ALLOSE-BINDING PERIPLASMIC PROTEIN-RELATED"/>
    <property type="match status" value="1"/>
</dbReference>
<feature type="domain" description="Periplasmic binding protein" evidence="6">
    <location>
        <begin position="51"/>
        <end position="307"/>
    </location>
</feature>
<evidence type="ECO:0000256" key="5">
    <source>
        <dbReference type="SAM" id="SignalP"/>
    </source>
</evidence>
<gene>
    <name evidence="7" type="ORF">SAMN05216529_104325</name>
</gene>
<dbReference type="GO" id="GO:0030246">
    <property type="term" value="F:carbohydrate binding"/>
    <property type="evidence" value="ECO:0007669"/>
    <property type="project" value="UniProtKB-ARBA"/>
</dbReference>
<evidence type="ECO:0000259" key="6">
    <source>
        <dbReference type="Pfam" id="PF13407"/>
    </source>
</evidence>
<feature type="region of interest" description="Disordered" evidence="4">
    <location>
        <begin position="28"/>
        <end position="47"/>
    </location>
</feature>
<dbReference type="OrthoDB" id="369027at2"/>
<comment type="subcellular location">
    <subcellularLocation>
        <location evidence="1">Cell envelope</location>
    </subcellularLocation>
</comment>
<sequence length="339" mass="36549">MRKTMKKRIISVLLCTAMAVFMAAGCGTDKSSAGKSDEKEKTEDSSKKLLGISVPKASTGWTAAAQYYAEKYCKENNINANIVAAESTNEQANQIEELINMKCDTILLLPINDELATAAQKVMDAGITLVNFDRTLGSTEPDYYIGGDNKGVGVDGAKYLKEKLGDSYTVVITGISGWGAISEERIQGYKETIKEISPDVEILGEYSADNASQEAGLALMTDILSANPKVDAVFSADDELGIGLTQAILEAKRTDIKAVIGGGGAKGYMAKMASPDFENIWLGTATYSPSMITDAINVAFKAMNGEEVDKNTIIPCDLVDRDNVEQWRKDKNIDENAPY</sequence>
<evidence type="ECO:0000256" key="1">
    <source>
        <dbReference type="ARBA" id="ARBA00004196"/>
    </source>
</evidence>
<dbReference type="Gene3D" id="3.40.50.2300">
    <property type="match status" value="2"/>
</dbReference>
<dbReference type="PANTHER" id="PTHR46847:SF1">
    <property type="entry name" value="D-ALLOSE-BINDING PERIPLASMIC PROTEIN-RELATED"/>
    <property type="match status" value="1"/>
</dbReference>
<evidence type="ECO:0000256" key="4">
    <source>
        <dbReference type="SAM" id="MobiDB-lite"/>
    </source>
</evidence>
<protein>
    <submittedName>
        <fullName evidence="7">Ribose transport system substrate-binding protein</fullName>
    </submittedName>
</protein>
<keyword evidence="8" id="KW-1185">Reference proteome</keyword>
<proteinExistence type="inferred from homology"/>
<dbReference type="InterPro" id="IPR025997">
    <property type="entry name" value="SBP_2_dom"/>
</dbReference>
<dbReference type="GO" id="GO:0030313">
    <property type="term" value="C:cell envelope"/>
    <property type="evidence" value="ECO:0007669"/>
    <property type="project" value="UniProtKB-SubCell"/>
</dbReference>
<accession>A0A316A0I7</accession>
<evidence type="ECO:0000256" key="3">
    <source>
        <dbReference type="ARBA" id="ARBA00022729"/>
    </source>
</evidence>
<evidence type="ECO:0000313" key="8">
    <source>
        <dbReference type="Proteomes" id="UP000254051"/>
    </source>
</evidence>
<dbReference type="SUPFAM" id="SSF53822">
    <property type="entry name" value="Periplasmic binding protein-like I"/>
    <property type="match status" value="1"/>
</dbReference>
<dbReference type="Proteomes" id="UP000254051">
    <property type="component" value="Unassembled WGS sequence"/>
</dbReference>
<dbReference type="EMBL" id="UHJJ01000004">
    <property type="protein sequence ID" value="SUQ14008.1"/>
    <property type="molecule type" value="Genomic_DNA"/>
</dbReference>